<keyword evidence="3" id="KW-1185">Reference proteome</keyword>
<evidence type="ECO:0000259" key="1">
    <source>
        <dbReference type="SMART" id="SM00743"/>
    </source>
</evidence>
<dbReference type="SMART" id="SM00743">
    <property type="entry name" value="Agenet"/>
    <property type="match status" value="2"/>
</dbReference>
<accession>A0ABD2YMY3</accession>
<comment type="caution">
    <text evidence="2">The sequence shown here is derived from an EMBL/GenBank/DDBJ whole genome shotgun (WGS) entry which is preliminary data.</text>
</comment>
<dbReference type="PANTHER" id="PTHR31917">
    <property type="entry name" value="AGENET DOMAIN-CONTAINING PROTEIN-RELATED"/>
    <property type="match status" value="1"/>
</dbReference>
<protein>
    <recommendedName>
        <fullName evidence="1">Agenet domain-containing protein</fullName>
    </recommendedName>
</protein>
<evidence type="ECO:0000313" key="2">
    <source>
        <dbReference type="EMBL" id="KAL3508761.1"/>
    </source>
</evidence>
<dbReference type="Pfam" id="PF05641">
    <property type="entry name" value="Agenet"/>
    <property type="match status" value="1"/>
</dbReference>
<sequence>MEIRVGDSVEICSNEDGFLGSHYEAKVIARKGKNKFLVEYKTLVKEEDEKELLKEVVESSKIRPQPPLIRVQEFNVLDKIDAFDNDGWWVGRITGRDAFNKYYVYFESSGDEFLYPFACLRLHQEYENGLWIPSKRLDNA</sequence>
<dbReference type="Gene3D" id="2.30.30.140">
    <property type="match status" value="1"/>
</dbReference>
<dbReference type="Proteomes" id="UP001630127">
    <property type="component" value="Unassembled WGS sequence"/>
</dbReference>
<dbReference type="EMBL" id="JBJUIK010000012">
    <property type="protein sequence ID" value="KAL3508761.1"/>
    <property type="molecule type" value="Genomic_DNA"/>
</dbReference>
<proteinExistence type="predicted"/>
<dbReference type="CDD" id="cd20406">
    <property type="entry name" value="Tudor_Agenet_AtDUF_rpt2_4"/>
    <property type="match status" value="1"/>
</dbReference>
<dbReference type="PANTHER" id="PTHR31917:SF148">
    <property type="entry name" value="DUF724 DOMAIN-CONTAINING PROTEIN 2"/>
    <property type="match status" value="1"/>
</dbReference>
<dbReference type="InterPro" id="IPR008395">
    <property type="entry name" value="Agenet-like_dom"/>
</dbReference>
<name>A0ABD2YMY3_9GENT</name>
<feature type="domain" description="Agenet" evidence="1">
    <location>
        <begin position="72"/>
        <end position="128"/>
    </location>
</feature>
<evidence type="ECO:0000313" key="3">
    <source>
        <dbReference type="Proteomes" id="UP001630127"/>
    </source>
</evidence>
<dbReference type="CDD" id="cd20405">
    <property type="entry name" value="Tudor_Agenet_AtDUF_rpt1_3"/>
    <property type="match status" value="1"/>
</dbReference>
<organism evidence="2 3">
    <name type="scientific">Cinchona calisaya</name>
    <dbReference type="NCBI Taxonomy" id="153742"/>
    <lineage>
        <taxon>Eukaryota</taxon>
        <taxon>Viridiplantae</taxon>
        <taxon>Streptophyta</taxon>
        <taxon>Embryophyta</taxon>
        <taxon>Tracheophyta</taxon>
        <taxon>Spermatophyta</taxon>
        <taxon>Magnoliopsida</taxon>
        <taxon>eudicotyledons</taxon>
        <taxon>Gunneridae</taxon>
        <taxon>Pentapetalae</taxon>
        <taxon>asterids</taxon>
        <taxon>lamiids</taxon>
        <taxon>Gentianales</taxon>
        <taxon>Rubiaceae</taxon>
        <taxon>Cinchonoideae</taxon>
        <taxon>Cinchoneae</taxon>
        <taxon>Cinchona</taxon>
    </lineage>
</organism>
<dbReference type="InterPro" id="IPR014002">
    <property type="entry name" value="Agenet_dom_plant"/>
</dbReference>
<reference evidence="2 3" key="1">
    <citation type="submission" date="2024-11" db="EMBL/GenBank/DDBJ databases">
        <title>A near-complete genome assembly of Cinchona calisaya.</title>
        <authorList>
            <person name="Lian D.C."/>
            <person name="Zhao X.W."/>
            <person name="Wei L."/>
        </authorList>
    </citation>
    <scope>NUCLEOTIDE SEQUENCE [LARGE SCALE GENOMIC DNA]</scope>
    <source>
        <tissue evidence="2">Nenye</tissue>
    </source>
</reference>
<gene>
    <name evidence="2" type="ORF">ACH5RR_028162</name>
</gene>
<dbReference type="AlphaFoldDB" id="A0ABD2YMY3"/>
<feature type="domain" description="Agenet" evidence="1">
    <location>
        <begin position="1"/>
        <end position="70"/>
    </location>
</feature>